<proteinExistence type="predicted"/>
<organism evidence="1 2">
    <name type="scientific">Colletotrichum plurivorum</name>
    <dbReference type="NCBI Taxonomy" id="2175906"/>
    <lineage>
        <taxon>Eukaryota</taxon>
        <taxon>Fungi</taxon>
        <taxon>Dikarya</taxon>
        <taxon>Ascomycota</taxon>
        <taxon>Pezizomycotina</taxon>
        <taxon>Sordariomycetes</taxon>
        <taxon>Hypocreomycetidae</taxon>
        <taxon>Glomerellales</taxon>
        <taxon>Glomerellaceae</taxon>
        <taxon>Colletotrichum</taxon>
        <taxon>Colletotrichum orchidearum species complex</taxon>
    </lineage>
</organism>
<accession>A0A8H6K7W8</accession>
<keyword evidence="2" id="KW-1185">Reference proteome</keyword>
<gene>
    <name evidence="1" type="ORF">CPLU01_09544</name>
</gene>
<reference evidence="1" key="1">
    <citation type="journal article" date="2020" name="Phytopathology">
        <title>Genome Sequence Resources of Colletotrichum truncatum, C. plurivorum, C. musicola, and C. sojae: Four Species Pathogenic to Soybean (Glycine max).</title>
        <authorList>
            <person name="Rogerio F."/>
            <person name="Boufleur T.R."/>
            <person name="Ciampi-Guillardi M."/>
            <person name="Sukno S.A."/>
            <person name="Thon M.R."/>
            <person name="Massola Junior N.S."/>
            <person name="Baroncelli R."/>
        </authorList>
    </citation>
    <scope>NUCLEOTIDE SEQUENCE</scope>
    <source>
        <strain evidence="1">LFN00145</strain>
    </source>
</reference>
<protein>
    <submittedName>
        <fullName evidence="1">Uncharacterized protein</fullName>
    </submittedName>
</protein>
<dbReference type="AlphaFoldDB" id="A0A8H6K7W8"/>
<dbReference type="Proteomes" id="UP000654918">
    <property type="component" value="Unassembled WGS sequence"/>
</dbReference>
<evidence type="ECO:0000313" key="2">
    <source>
        <dbReference type="Proteomes" id="UP000654918"/>
    </source>
</evidence>
<sequence>MSGSWAADTLHDLGLEDVALDEVTPASIEGLPEPLIHQIASLCYVGDICSLSRQPPLVPASHDRWLTDTQAPVPHPKALARRINQSIDTYYPRAYYYKDFHRKARIMEEPVEDIIATFSTFAAFGSCAEKILESWERRQIFALLTHSLMMHMMANTITDRPASEYLPLSTASQWPRRRTTLRSTLPLPRGKLPSEGPRRINTFSSFEVWDTWYRAQVREVAAEIDRGEWVGCILVTAGGYNSGSILPIQEVRFELGPKCESVSGDAIKIRAWNFTSCATPTSHNSLEGTFRRELDCLSMELMNSEVELVGWITPMGIAGVLEYEPLRPEEGGYFWLWKREWGGGFIDVGSMEVPFDVLNSRP</sequence>
<evidence type="ECO:0000313" key="1">
    <source>
        <dbReference type="EMBL" id="KAF6826689.1"/>
    </source>
</evidence>
<dbReference type="EMBL" id="WIGO01000150">
    <property type="protein sequence ID" value="KAF6826689.1"/>
    <property type="molecule type" value="Genomic_DNA"/>
</dbReference>
<name>A0A8H6K7W8_9PEZI</name>
<comment type="caution">
    <text evidence="1">The sequence shown here is derived from an EMBL/GenBank/DDBJ whole genome shotgun (WGS) entry which is preliminary data.</text>
</comment>